<keyword evidence="1" id="KW-0175">Coiled coil</keyword>
<reference evidence="3" key="1">
    <citation type="journal article" date="2016" name="Nat. Genet.">
        <title>A high-quality carrot genome assembly provides new insights into carotenoid accumulation and asterid genome evolution.</title>
        <authorList>
            <person name="Iorizzo M."/>
            <person name="Ellison S."/>
            <person name="Senalik D."/>
            <person name="Zeng P."/>
            <person name="Satapoomin P."/>
            <person name="Huang J."/>
            <person name="Bowman M."/>
            <person name="Iovene M."/>
            <person name="Sanseverino W."/>
            <person name="Cavagnaro P."/>
            <person name="Yildiz M."/>
            <person name="Macko-Podgorni A."/>
            <person name="Moranska E."/>
            <person name="Grzebelus E."/>
            <person name="Grzebelus D."/>
            <person name="Ashrafi H."/>
            <person name="Zheng Z."/>
            <person name="Cheng S."/>
            <person name="Spooner D."/>
            <person name="Van Deynze A."/>
            <person name="Simon P."/>
        </authorList>
    </citation>
    <scope>NUCLEOTIDE SEQUENCE [LARGE SCALE GENOMIC DNA]</scope>
    <source>
        <tissue evidence="3">Leaf</tissue>
    </source>
</reference>
<feature type="region of interest" description="Disordered" evidence="2">
    <location>
        <begin position="1"/>
        <end position="28"/>
    </location>
</feature>
<feature type="compositionally biased region" description="Polar residues" evidence="2">
    <location>
        <begin position="348"/>
        <end position="360"/>
    </location>
</feature>
<sequence>MSLRKCGMQQSVDTSKLRRSTRIRQSSVAFSPEKEVKVQGEMGIARCGYNKRKQKALAVEEDQHQTHLAPSAGQKMQPVETRDEVPVVELPASPIEEKPKVDLLFLLEHAMKPNSREEVLPEDRKHLENAAFVLKSQLVARLTCSTEKLKTEDKIDLANRCYRALRELGDDYRTFNMEVYKFIAQQQELEFAAKDKENWNDGDLKARYNKQQQVFYDVTGKLFSAQDKLSRTTSHVDLLKFKKAELTSVLLTITKELFEEEKKLEALKAERDKCKEVHLKAEAGIQNLDAEKNEASMALEAINVQYDAAKEEFERMSNHLLQLVRRSPSNQAAAPSTTSFSTAGLTKAPSTVSPQPIGVSSETQACGPAIGASPGMTSPSATQQSWCCDPSLDMFL</sequence>
<comment type="caution">
    <text evidence="3">The sequence shown here is derived from an EMBL/GenBank/DDBJ whole genome shotgun (WGS) entry which is preliminary data.</text>
</comment>
<name>A0A166IS61_DAUCS</name>
<feature type="compositionally biased region" description="Low complexity" evidence="2">
    <location>
        <begin position="332"/>
        <end position="343"/>
    </location>
</feature>
<feature type="coiled-coil region" evidence="1">
    <location>
        <begin position="250"/>
        <end position="326"/>
    </location>
</feature>
<gene>
    <name evidence="3" type="ORF">DCAR_004085</name>
</gene>
<organism evidence="3">
    <name type="scientific">Daucus carota subsp. sativus</name>
    <name type="common">Carrot</name>
    <dbReference type="NCBI Taxonomy" id="79200"/>
    <lineage>
        <taxon>Eukaryota</taxon>
        <taxon>Viridiplantae</taxon>
        <taxon>Streptophyta</taxon>
        <taxon>Embryophyta</taxon>
        <taxon>Tracheophyta</taxon>
        <taxon>Spermatophyta</taxon>
        <taxon>Magnoliopsida</taxon>
        <taxon>eudicotyledons</taxon>
        <taxon>Gunneridae</taxon>
        <taxon>Pentapetalae</taxon>
        <taxon>asterids</taxon>
        <taxon>campanulids</taxon>
        <taxon>Apiales</taxon>
        <taxon>Apiaceae</taxon>
        <taxon>Apioideae</taxon>
        <taxon>Scandiceae</taxon>
        <taxon>Daucinae</taxon>
        <taxon>Daucus</taxon>
        <taxon>Daucus sect. Daucus</taxon>
    </lineage>
</organism>
<evidence type="ECO:0000256" key="2">
    <source>
        <dbReference type="SAM" id="MobiDB-lite"/>
    </source>
</evidence>
<feature type="region of interest" description="Disordered" evidence="2">
    <location>
        <begin position="327"/>
        <end position="360"/>
    </location>
</feature>
<accession>A0A166IS61</accession>
<protein>
    <submittedName>
        <fullName evidence="3">Uncharacterized protein</fullName>
    </submittedName>
</protein>
<dbReference type="AlphaFoldDB" id="A0A166IS61"/>
<dbReference type="EMBL" id="LNRQ01000001">
    <property type="protein sequence ID" value="KZN11429.1"/>
    <property type="molecule type" value="Genomic_DNA"/>
</dbReference>
<proteinExistence type="predicted"/>
<evidence type="ECO:0000256" key="1">
    <source>
        <dbReference type="SAM" id="Coils"/>
    </source>
</evidence>
<dbReference type="Gramene" id="KZN11429">
    <property type="protein sequence ID" value="KZN11429"/>
    <property type="gene ID" value="DCAR_004085"/>
</dbReference>
<evidence type="ECO:0000313" key="3">
    <source>
        <dbReference type="EMBL" id="KZN11429.1"/>
    </source>
</evidence>